<feature type="domain" description="BRCT" evidence="2">
    <location>
        <begin position="128"/>
        <end position="234"/>
    </location>
</feature>
<dbReference type="Proteomes" id="UP000504638">
    <property type="component" value="Unplaced"/>
</dbReference>
<dbReference type="InterPro" id="IPR036420">
    <property type="entry name" value="BRCT_dom_sf"/>
</dbReference>
<gene>
    <name evidence="3 5" type="ORF">P152DRAFT_492398</name>
</gene>
<evidence type="ECO:0000256" key="1">
    <source>
        <dbReference type="SAM" id="MobiDB-lite"/>
    </source>
</evidence>
<evidence type="ECO:0000259" key="2">
    <source>
        <dbReference type="PROSITE" id="PS50172"/>
    </source>
</evidence>
<reference evidence="5" key="3">
    <citation type="submission" date="2025-04" db="UniProtKB">
        <authorList>
            <consortium name="RefSeq"/>
        </authorList>
    </citation>
    <scope>IDENTIFICATION</scope>
    <source>
        <strain evidence="5">CBS 781.70</strain>
    </source>
</reference>
<dbReference type="Gene3D" id="3.40.50.10190">
    <property type="entry name" value="BRCT domain"/>
    <property type="match status" value="1"/>
</dbReference>
<accession>A0A6G1GEE8</accession>
<dbReference type="EMBL" id="ML975150">
    <property type="protein sequence ID" value="KAF1816286.1"/>
    <property type="molecule type" value="Genomic_DNA"/>
</dbReference>
<dbReference type="SUPFAM" id="SSF52113">
    <property type="entry name" value="BRCT domain"/>
    <property type="match status" value="1"/>
</dbReference>
<dbReference type="Pfam" id="PF16589">
    <property type="entry name" value="BRCT_2"/>
    <property type="match status" value="1"/>
</dbReference>
<sequence>MYCVQTGCSEPQVFEPWNSGSSGYQTAENQVGHSIHWRDLRDAKLGLQFSGSDRRLDGLRGVHRKDEVRDHDVAGTSKGKRQVSILDSMGGRMKKHASKEPPTGVGKSKETGLGSTIKLPPKSNSEHQHPQIFSSLKIYINGSTYPTISDHKLKQLLVQHGANLTMGLARRSVTHVILGRPSRERGCGGGLAATKIEHDMKRSRGVGLVKFVTVEWVIESLKAGKRLPEARFAGLKEEVKAQGGVYGIFAKKQAG</sequence>
<keyword evidence="4" id="KW-1185">Reference proteome</keyword>
<evidence type="ECO:0000313" key="5">
    <source>
        <dbReference type="RefSeq" id="XP_033537917.1"/>
    </source>
</evidence>
<reference evidence="5" key="2">
    <citation type="submission" date="2020-04" db="EMBL/GenBank/DDBJ databases">
        <authorList>
            <consortium name="NCBI Genome Project"/>
        </authorList>
    </citation>
    <scope>NUCLEOTIDE SEQUENCE</scope>
    <source>
        <strain evidence="5">CBS 781.70</strain>
    </source>
</reference>
<protein>
    <recommendedName>
        <fullName evidence="2">BRCT domain-containing protein</fullName>
    </recommendedName>
</protein>
<organism evidence="3">
    <name type="scientific">Eremomyces bilateralis CBS 781.70</name>
    <dbReference type="NCBI Taxonomy" id="1392243"/>
    <lineage>
        <taxon>Eukaryota</taxon>
        <taxon>Fungi</taxon>
        <taxon>Dikarya</taxon>
        <taxon>Ascomycota</taxon>
        <taxon>Pezizomycotina</taxon>
        <taxon>Dothideomycetes</taxon>
        <taxon>Dothideomycetes incertae sedis</taxon>
        <taxon>Eremomycetales</taxon>
        <taxon>Eremomycetaceae</taxon>
        <taxon>Eremomyces</taxon>
    </lineage>
</organism>
<proteinExistence type="predicted"/>
<dbReference type="OrthoDB" id="427711at2759"/>
<evidence type="ECO:0000313" key="4">
    <source>
        <dbReference type="Proteomes" id="UP000504638"/>
    </source>
</evidence>
<reference evidence="3 5" key="1">
    <citation type="submission" date="2020-01" db="EMBL/GenBank/DDBJ databases">
        <authorList>
            <consortium name="DOE Joint Genome Institute"/>
            <person name="Haridas S."/>
            <person name="Albert R."/>
            <person name="Binder M."/>
            <person name="Bloem J."/>
            <person name="Labutti K."/>
            <person name="Salamov A."/>
            <person name="Andreopoulos B."/>
            <person name="Baker S.E."/>
            <person name="Barry K."/>
            <person name="Bills G."/>
            <person name="Bluhm B.H."/>
            <person name="Cannon C."/>
            <person name="Castanera R."/>
            <person name="Culley D.E."/>
            <person name="Daum C."/>
            <person name="Ezra D."/>
            <person name="Gonzalez J.B."/>
            <person name="Henrissat B."/>
            <person name="Kuo A."/>
            <person name="Liang C."/>
            <person name="Lipzen A."/>
            <person name="Lutzoni F."/>
            <person name="Magnuson J."/>
            <person name="Mondo S."/>
            <person name="Nolan M."/>
            <person name="Ohm R."/>
            <person name="Pangilinan J."/>
            <person name="Park H.-J."/>
            <person name="Ramirez L."/>
            <person name="Alfaro M."/>
            <person name="Sun H."/>
            <person name="Tritt A."/>
            <person name="Yoshinaga Y."/>
            <person name="Zwiers L.-H."/>
            <person name="Turgeon B.G."/>
            <person name="Goodwin S.B."/>
            <person name="Spatafora J.W."/>
            <person name="Crous P.W."/>
            <person name="Grigoriev I.V."/>
        </authorList>
    </citation>
    <scope>NUCLEOTIDE SEQUENCE</scope>
    <source>
        <strain evidence="3 5">CBS 781.70</strain>
    </source>
</reference>
<dbReference type="RefSeq" id="XP_033537917.1">
    <property type="nucleotide sequence ID" value="XM_033682181.1"/>
</dbReference>
<dbReference type="SMART" id="SM00292">
    <property type="entry name" value="BRCT"/>
    <property type="match status" value="1"/>
</dbReference>
<evidence type="ECO:0000313" key="3">
    <source>
        <dbReference type="EMBL" id="KAF1816286.1"/>
    </source>
</evidence>
<feature type="region of interest" description="Disordered" evidence="1">
    <location>
        <begin position="91"/>
        <end position="128"/>
    </location>
</feature>
<name>A0A6G1GEE8_9PEZI</name>
<dbReference type="AlphaFoldDB" id="A0A6G1GEE8"/>
<dbReference type="GeneID" id="54422751"/>
<dbReference type="InterPro" id="IPR001357">
    <property type="entry name" value="BRCT_dom"/>
</dbReference>
<dbReference type="PROSITE" id="PS50172">
    <property type="entry name" value="BRCT"/>
    <property type="match status" value="1"/>
</dbReference>